<evidence type="ECO:0000313" key="2">
    <source>
        <dbReference type="Proteomes" id="UP000295134"/>
    </source>
</evidence>
<dbReference type="AlphaFoldDB" id="A0A4P7LD09"/>
<accession>A0A4P7LD09</accession>
<sequence>MRNYTELSSRHNPKSKMVDIYWIVPLYSTTPCYKVSFTKQDYRTFNAMFKDSRLIWAGRIPEIFRSFH</sequence>
<proteinExistence type="predicted"/>
<gene>
    <name evidence="1" type="ORF">ArsFIN_56230</name>
</gene>
<organism evidence="1 2">
    <name type="scientific">Arsenophonus nasoniae</name>
    <name type="common">son-killer infecting Nasonia vitripennis</name>
    <dbReference type="NCBI Taxonomy" id="638"/>
    <lineage>
        <taxon>Bacteria</taxon>
        <taxon>Pseudomonadati</taxon>
        <taxon>Pseudomonadota</taxon>
        <taxon>Gammaproteobacteria</taxon>
        <taxon>Enterobacterales</taxon>
        <taxon>Morganellaceae</taxon>
        <taxon>Arsenophonus</taxon>
    </lineage>
</organism>
<dbReference type="Proteomes" id="UP000295134">
    <property type="component" value="Plasmid pArsFIN15"/>
</dbReference>
<dbReference type="EMBL" id="CP038627">
    <property type="protein sequence ID" value="QBY47012.1"/>
    <property type="molecule type" value="Genomic_DNA"/>
</dbReference>
<reference evidence="1 2" key="1">
    <citation type="submission" date="2019-03" db="EMBL/GenBank/DDBJ databases">
        <title>Long-read sequencing reveals hyperdense prophage content in a complex bacterial symbiont genome.</title>
        <authorList>
            <person name="Frost C.L."/>
            <person name="Siozios S."/>
            <person name="Nadal-Jimenez P."/>
            <person name="Brockhurst M.A."/>
            <person name="King K.C."/>
            <person name="Darby A.C."/>
            <person name="Hurst G.D.D."/>
        </authorList>
    </citation>
    <scope>NUCLEOTIDE SEQUENCE [LARGE SCALE GENOMIC DNA]</scope>
    <source>
        <strain evidence="1 2">FIN</strain>
        <plasmid evidence="2">parsfin15</plasmid>
    </source>
</reference>
<evidence type="ECO:0000313" key="1">
    <source>
        <dbReference type="EMBL" id="QBY47012.1"/>
    </source>
</evidence>
<evidence type="ECO:0008006" key="3">
    <source>
        <dbReference type="Google" id="ProtNLM"/>
    </source>
</evidence>
<keyword evidence="1" id="KW-0614">Plasmid</keyword>
<geneLocation type="plasmid" evidence="2">
    <name>parsfin15</name>
</geneLocation>
<dbReference type="KEGG" id="ans:ArsFIN_56230"/>
<name>A0A4P7LD09_9GAMM</name>
<protein>
    <recommendedName>
        <fullName evidence="3">Phage transcriptional regulator</fullName>
    </recommendedName>
</protein>